<keyword evidence="7 9" id="KW-1133">Transmembrane helix</keyword>
<evidence type="ECO:0000256" key="2">
    <source>
        <dbReference type="ARBA" id="ARBA00007783"/>
    </source>
</evidence>
<evidence type="ECO:0000256" key="3">
    <source>
        <dbReference type="ARBA" id="ARBA00022448"/>
    </source>
</evidence>
<sequence>MTISVFMDLLLFRTFAGLRNEVSHYYLNYLWWVFSPLSTMLVFYLVFGVFLNQGTENYVGFLICGISSWQWFANTVNNSASSINNGRGLMLQVNIPKIFFPVEVLLMDSFKHAFVVCLLLIFLLIYPTPVSITWIALPLLLVIQFITNAAFALLVAMVVPFVPDLRFVVQTVIQLAFFGSGVFYSIDEVVLPKHRAIIYANPMAGLIKNYRDILLDAQWPDWNYLLWVFLGSSCLLACCILLITRLNHVYPRICQQ</sequence>
<keyword evidence="12" id="KW-1185">Reference proteome</keyword>
<keyword evidence="5" id="KW-0997">Cell inner membrane</keyword>
<evidence type="ECO:0000313" key="11">
    <source>
        <dbReference type="EMBL" id="BCS87977.1"/>
    </source>
</evidence>
<accession>A0ABM7P4Z2</accession>
<dbReference type="Proteomes" id="UP001053296">
    <property type="component" value="Chromosome"/>
</dbReference>
<keyword evidence="6 9" id="KW-0812">Transmembrane</keyword>
<comment type="similarity">
    <text evidence="2 9">Belongs to the ABC-2 integral membrane protein family.</text>
</comment>
<evidence type="ECO:0000259" key="10">
    <source>
        <dbReference type="PROSITE" id="PS51012"/>
    </source>
</evidence>
<feature type="domain" description="ABC transmembrane type-2" evidence="10">
    <location>
        <begin position="27"/>
        <end position="246"/>
    </location>
</feature>
<dbReference type="RefSeq" id="WP_229595110.1">
    <property type="nucleotide sequence ID" value="NZ_AP024485.1"/>
</dbReference>
<feature type="transmembrane region" description="Helical" evidence="9">
    <location>
        <begin position="132"/>
        <end position="155"/>
    </location>
</feature>
<feature type="transmembrane region" description="Helical" evidence="9">
    <location>
        <begin position="29"/>
        <end position="51"/>
    </location>
</feature>
<reference evidence="11" key="1">
    <citation type="journal article" date="2022" name="Arch. Microbiol.">
        <title>Pseudodesulfovibrio sediminis sp. nov., a mesophilic and neutrophilic sulfate-reducing bacterium isolated from sediment of a brackish lake.</title>
        <authorList>
            <person name="Takahashi A."/>
            <person name="Kojima H."/>
            <person name="Watanabe M."/>
            <person name="Fukui M."/>
        </authorList>
    </citation>
    <scope>NUCLEOTIDE SEQUENCE</scope>
    <source>
        <strain evidence="11">SF6</strain>
    </source>
</reference>
<keyword evidence="4 9" id="KW-1003">Cell membrane</keyword>
<keyword evidence="3 9" id="KW-0813">Transport</keyword>
<evidence type="ECO:0000256" key="8">
    <source>
        <dbReference type="ARBA" id="ARBA00023136"/>
    </source>
</evidence>
<dbReference type="EMBL" id="AP024485">
    <property type="protein sequence ID" value="BCS87977.1"/>
    <property type="molecule type" value="Genomic_DNA"/>
</dbReference>
<feature type="transmembrane region" description="Helical" evidence="9">
    <location>
        <begin position="224"/>
        <end position="243"/>
    </location>
</feature>
<dbReference type="PANTHER" id="PTHR30413">
    <property type="entry name" value="INNER MEMBRANE TRANSPORT PERMEASE"/>
    <property type="match status" value="1"/>
</dbReference>
<dbReference type="Pfam" id="PF01061">
    <property type="entry name" value="ABC2_membrane"/>
    <property type="match status" value="1"/>
</dbReference>
<evidence type="ECO:0000256" key="4">
    <source>
        <dbReference type="ARBA" id="ARBA00022475"/>
    </source>
</evidence>
<dbReference type="InterPro" id="IPR047817">
    <property type="entry name" value="ABC2_TM_bact-type"/>
</dbReference>
<comment type="caution">
    <text evidence="9">Lacks conserved residue(s) required for the propagation of feature annotation.</text>
</comment>
<evidence type="ECO:0000256" key="7">
    <source>
        <dbReference type="ARBA" id="ARBA00022989"/>
    </source>
</evidence>
<evidence type="ECO:0000256" key="6">
    <source>
        <dbReference type="ARBA" id="ARBA00022692"/>
    </source>
</evidence>
<evidence type="ECO:0000313" key="12">
    <source>
        <dbReference type="Proteomes" id="UP001053296"/>
    </source>
</evidence>
<organism evidence="11 12">
    <name type="scientific">Pseudodesulfovibrio sediminis</name>
    <dbReference type="NCBI Taxonomy" id="2810563"/>
    <lineage>
        <taxon>Bacteria</taxon>
        <taxon>Pseudomonadati</taxon>
        <taxon>Thermodesulfobacteriota</taxon>
        <taxon>Desulfovibrionia</taxon>
        <taxon>Desulfovibrionales</taxon>
        <taxon>Desulfovibrionaceae</taxon>
    </lineage>
</organism>
<name>A0ABM7P4Z2_9BACT</name>
<dbReference type="InterPro" id="IPR013525">
    <property type="entry name" value="ABC2_TM"/>
</dbReference>
<gene>
    <name evidence="11" type="primary">wzm</name>
    <name evidence="11" type="ORF">PSDVSF_12190</name>
</gene>
<feature type="transmembrane region" description="Helical" evidence="9">
    <location>
        <begin position="167"/>
        <end position="186"/>
    </location>
</feature>
<protein>
    <recommendedName>
        <fullName evidence="9">Transport permease protein</fullName>
    </recommendedName>
</protein>
<feature type="transmembrane region" description="Helical" evidence="9">
    <location>
        <begin position="98"/>
        <end position="126"/>
    </location>
</feature>
<keyword evidence="8 9" id="KW-0472">Membrane</keyword>
<evidence type="ECO:0000256" key="9">
    <source>
        <dbReference type="RuleBase" id="RU361157"/>
    </source>
</evidence>
<dbReference type="PANTHER" id="PTHR30413:SF8">
    <property type="entry name" value="TRANSPORT PERMEASE PROTEIN"/>
    <property type="match status" value="1"/>
</dbReference>
<comment type="subcellular location">
    <subcellularLocation>
        <location evidence="1">Cell inner membrane</location>
        <topology evidence="1">Multi-pass membrane protein</topology>
    </subcellularLocation>
    <subcellularLocation>
        <location evidence="9">Cell membrane</location>
        <topology evidence="9">Multi-pass membrane protein</topology>
    </subcellularLocation>
</comment>
<evidence type="ECO:0000256" key="1">
    <source>
        <dbReference type="ARBA" id="ARBA00004429"/>
    </source>
</evidence>
<dbReference type="PROSITE" id="PS51012">
    <property type="entry name" value="ABC_TM2"/>
    <property type="match status" value="1"/>
</dbReference>
<evidence type="ECO:0000256" key="5">
    <source>
        <dbReference type="ARBA" id="ARBA00022519"/>
    </source>
</evidence>
<proteinExistence type="inferred from homology"/>